<name>A0ABR8N8E2_9ACTN</name>
<organism evidence="2 3">
    <name type="scientific">Nocardioides cavernae</name>
    <dbReference type="NCBI Taxonomy" id="1921566"/>
    <lineage>
        <taxon>Bacteria</taxon>
        <taxon>Bacillati</taxon>
        <taxon>Actinomycetota</taxon>
        <taxon>Actinomycetes</taxon>
        <taxon>Propionibacteriales</taxon>
        <taxon>Nocardioidaceae</taxon>
        <taxon>Nocardioides</taxon>
    </lineage>
</organism>
<dbReference type="PANTHER" id="PTHR48079:SF6">
    <property type="entry name" value="NAD(P)-BINDING DOMAIN-CONTAINING PROTEIN-RELATED"/>
    <property type="match status" value="1"/>
</dbReference>
<accession>A0ABR8N8E2</accession>
<proteinExistence type="predicted"/>
<protein>
    <submittedName>
        <fullName evidence="2">NAD(P)-dependent oxidoreductase</fullName>
    </submittedName>
</protein>
<dbReference type="SUPFAM" id="SSF51735">
    <property type="entry name" value="NAD(P)-binding Rossmann-fold domains"/>
    <property type="match status" value="1"/>
</dbReference>
<keyword evidence="3" id="KW-1185">Reference proteome</keyword>
<dbReference type="InterPro" id="IPR001509">
    <property type="entry name" value="Epimerase_deHydtase"/>
</dbReference>
<dbReference type="EMBL" id="JACXYZ010000001">
    <property type="protein sequence ID" value="MBD3924413.1"/>
    <property type="molecule type" value="Genomic_DNA"/>
</dbReference>
<feature type="domain" description="NAD-dependent epimerase/dehydratase" evidence="1">
    <location>
        <begin position="10"/>
        <end position="212"/>
    </location>
</feature>
<dbReference type="PANTHER" id="PTHR48079">
    <property type="entry name" value="PROTEIN YEEZ"/>
    <property type="match status" value="1"/>
</dbReference>
<dbReference type="Proteomes" id="UP000618818">
    <property type="component" value="Unassembled WGS sequence"/>
</dbReference>
<evidence type="ECO:0000313" key="3">
    <source>
        <dbReference type="Proteomes" id="UP000618818"/>
    </source>
</evidence>
<dbReference type="InterPro" id="IPR051783">
    <property type="entry name" value="NAD(P)-dependent_oxidoreduct"/>
</dbReference>
<gene>
    <name evidence="2" type="ORF">IEZ26_07275</name>
</gene>
<comment type="caution">
    <text evidence="2">The sequence shown here is derived from an EMBL/GenBank/DDBJ whole genome shotgun (WGS) entry which is preliminary data.</text>
</comment>
<reference evidence="2 3" key="1">
    <citation type="submission" date="2020-09" db="EMBL/GenBank/DDBJ databases">
        <title>novel species in genus Nocardioides.</title>
        <authorList>
            <person name="Zhang G."/>
        </authorList>
    </citation>
    <scope>NUCLEOTIDE SEQUENCE [LARGE SCALE GENOMIC DNA]</scope>
    <source>
        <strain evidence="2 3">KCTC 39551</strain>
    </source>
</reference>
<dbReference type="InterPro" id="IPR036291">
    <property type="entry name" value="NAD(P)-bd_dom_sf"/>
</dbReference>
<sequence>MTSLPTSAIIVVTGANGLVGSRVVSALGDRGATVRAVVRRVGTAPQHPGVEEHVGDFADPAFAATVVAGADALVTTVHPLGSGRDDQRRVGLDGTVAIAEAAVDAGVPLLVHVSTAGVYDRSPEVGDVDESAALVPDDSSAYGVVKRDVDAALARMEGTTRVLLRPPAILGPGDTSVWNTVRPAQMRDDEGERHANPDQTFAWVHVDDLASIAADLATGAIATAADPEAGPVEGGCTPVNVAGGPATQRDYLGAVTEALGVEPTWDEGPAWGGQIVAERARRWGWAPRVHLATALKELKAGLRG</sequence>
<evidence type="ECO:0000313" key="2">
    <source>
        <dbReference type="EMBL" id="MBD3924413.1"/>
    </source>
</evidence>
<dbReference type="Gene3D" id="3.40.50.720">
    <property type="entry name" value="NAD(P)-binding Rossmann-like Domain"/>
    <property type="match status" value="1"/>
</dbReference>
<dbReference type="RefSeq" id="WP_191194189.1">
    <property type="nucleotide sequence ID" value="NZ_JACXYZ010000001.1"/>
</dbReference>
<dbReference type="Pfam" id="PF01370">
    <property type="entry name" value="Epimerase"/>
    <property type="match status" value="1"/>
</dbReference>
<evidence type="ECO:0000259" key="1">
    <source>
        <dbReference type="Pfam" id="PF01370"/>
    </source>
</evidence>